<reference evidence="7 8" key="1">
    <citation type="journal article" date="2008" name="Nature">
        <title>The Phaeodactylum genome reveals the evolutionary history of diatom genomes.</title>
        <authorList>
            <person name="Bowler C."/>
            <person name="Allen A.E."/>
            <person name="Badger J.H."/>
            <person name="Grimwood J."/>
            <person name="Jabbari K."/>
            <person name="Kuo A."/>
            <person name="Maheswari U."/>
            <person name="Martens C."/>
            <person name="Maumus F."/>
            <person name="Otillar R.P."/>
            <person name="Rayko E."/>
            <person name="Salamov A."/>
            <person name="Vandepoele K."/>
            <person name="Beszteri B."/>
            <person name="Gruber A."/>
            <person name="Heijde M."/>
            <person name="Katinka M."/>
            <person name="Mock T."/>
            <person name="Valentin K."/>
            <person name="Verret F."/>
            <person name="Berges J.A."/>
            <person name="Brownlee C."/>
            <person name="Cadoret J.P."/>
            <person name="Chiovitti A."/>
            <person name="Choi C.J."/>
            <person name="Coesel S."/>
            <person name="De Martino A."/>
            <person name="Detter J.C."/>
            <person name="Durkin C."/>
            <person name="Falciatore A."/>
            <person name="Fournet J."/>
            <person name="Haruta M."/>
            <person name="Huysman M.J."/>
            <person name="Jenkins B.D."/>
            <person name="Jiroutova K."/>
            <person name="Jorgensen R.E."/>
            <person name="Joubert Y."/>
            <person name="Kaplan A."/>
            <person name="Kroger N."/>
            <person name="Kroth P.G."/>
            <person name="La Roche J."/>
            <person name="Lindquist E."/>
            <person name="Lommer M."/>
            <person name="Martin-Jezequel V."/>
            <person name="Lopez P.J."/>
            <person name="Lucas S."/>
            <person name="Mangogna M."/>
            <person name="McGinnis K."/>
            <person name="Medlin L.K."/>
            <person name="Montsant A."/>
            <person name="Oudot-Le Secq M.P."/>
            <person name="Napoli C."/>
            <person name="Obornik M."/>
            <person name="Parker M.S."/>
            <person name="Petit J.L."/>
            <person name="Porcel B.M."/>
            <person name="Poulsen N."/>
            <person name="Robison M."/>
            <person name="Rychlewski L."/>
            <person name="Rynearson T.A."/>
            <person name="Schmutz J."/>
            <person name="Shapiro H."/>
            <person name="Siaut M."/>
            <person name="Stanley M."/>
            <person name="Sussman M.R."/>
            <person name="Taylor A.R."/>
            <person name="Vardi A."/>
            <person name="von Dassow P."/>
            <person name="Vyverman W."/>
            <person name="Willis A."/>
            <person name="Wyrwicz L.S."/>
            <person name="Rokhsar D.S."/>
            <person name="Weissenbach J."/>
            <person name="Armbrust E.V."/>
            <person name="Green B.R."/>
            <person name="Van de Peer Y."/>
            <person name="Grigoriev I.V."/>
        </authorList>
    </citation>
    <scope>NUCLEOTIDE SEQUENCE [LARGE SCALE GENOMIC DNA]</scope>
    <source>
        <strain evidence="7 8">CCAP 1055/1</strain>
    </source>
</reference>
<dbReference type="InParanoid" id="B7S4D4"/>
<dbReference type="PANTHER" id="PTHR11453:SF127">
    <property type="entry name" value="SOLUTE CARRIER FAMILY 4 MEMBER 11"/>
    <property type="match status" value="1"/>
</dbReference>
<feature type="domain" description="Bicarbonate transporter-like transmembrane" evidence="6">
    <location>
        <begin position="227"/>
        <end position="566"/>
    </location>
</feature>
<evidence type="ECO:0000256" key="4">
    <source>
        <dbReference type="ARBA" id="ARBA00023136"/>
    </source>
</evidence>
<dbReference type="Proteomes" id="UP000000759">
    <property type="component" value="Unassembled WGS sequence"/>
</dbReference>
<feature type="domain" description="Bicarbonate transporter-like transmembrane" evidence="6">
    <location>
        <begin position="41"/>
        <end position="206"/>
    </location>
</feature>
<feature type="transmembrane region" description="Helical" evidence="5">
    <location>
        <begin position="184"/>
        <end position="211"/>
    </location>
</feature>
<dbReference type="HOGENOM" id="CLU_002289_6_4_1"/>
<feature type="transmembrane region" description="Helical" evidence="5">
    <location>
        <begin position="95"/>
        <end position="114"/>
    </location>
</feature>
<dbReference type="PaxDb" id="2850-Phatrdraft1743"/>
<dbReference type="InterPro" id="IPR003020">
    <property type="entry name" value="HCO3_transpt_euk"/>
</dbReference>
<proteinExistence type="predicted"/>
<evidence type="ECO:0000259" key="6">
    <source>
        <dbReference type="Pfam" id="PF00955"/>
    </source>
</evidence>
<evidence type="ECO:0000256" key="2">
    <source>
        <dbReference type="ARBA" id="ARBA00022692"/>
    </source>
</evidence>
<feature type="transmembrane region" description="Helical" evidence="5">
    <location>
        <begin position="517"/>
        <end position="540"/>
    </location>
</feature>
<feature type="transmembrane region" description="Helical" evidence="5">
    <location>
        <begin position="463"/>
        <end position="482"/>
    </location>
</feature>
<dbReference type="OrthoDB" id="38501at2759"/>
<dbReference type="GO" id="GO:0005886">
    <property type="term" value="C:plasma membrane"/>
    <property type="evidence" value="ECO:0007669"/>
    <property type="project" value="TreeGrafter"/>
</dbReference>
<dbReference type="KEGG" id="pti:PHATRDRAFT_bd1743"/>
<gene>
    <name evidence="7" type="ORF">PHATRDRAFT_bd1743</name>
</gene>
<feature type="transmembrane region" description="Helical" evidence="5">
    <location>
        <begin position="152"/>
        <end position="172"/>
    </location>
</feature>
<reference evidence="8" key="2">
    <citation type="submission" date="2008-08" db="EMBL/GenBank/DDBJ databases">
        <authorList>
            <consortium name="Diatom Consortium"/>
            <person name="Grigoriev I."/>
            <person name="Grimwood J."/>
            <person name="Kuo A."/>
            <person name="Otillar R.P."/>
            <person name="Salamov A."/>
            <person name="Detter J.C."/>
            <person name="Lindquist E."/>
            <person name="Shapiro H."/>
            <person name="Lucas S."/>
            <person name="Glavina del Rio T."/>
            <person name="Pitluck S."/>
            <person name="Rokhsar D."/>
            <person name="Bowler C."/>
        </authorList>
    </citation>
    <scope>GENOME REANNOTATION</scope>
    <source>
        <strain evidence="8">CCAP 1055/1</strain>
    </source>
</reference>
<feature type="transmembrane region" description="Helical" evidence="5">
    <location>
        <begin position="67"/>
        <end position="89"/>
    </location>
</feature>
<keyword evidence="8" id="KW-1185">Reference proteome</keyword>
<keyword evidence="4 5" id="KW-0472">Membrane</keyword>
<dbReference type="PRINTS" id="PR01231">
    <property type="entry name" value="HCO3TRNSPORT"/>
</dbReference>
<dbReference type="GO" id="GO:0050801">
    <property type="term" value="P:monoatomic ion homeostasis"/>
    <property type="evidence" value="ECO:0007669"/>
    <property type="project" value="TreeGrafter"/>
</dbReference>
<dbReference type="AlphaFoldDB" id="B7S4D4"/>
<dbReference type="EMBL" id="DS999284">
    <property type="protein sequence ID" value="EEC42613.1"/>
    <property type="molecule type" value="Genomic_DNA"/>
</dbReference>
<dbReference type="Gene3D" id="1.10.287.570">
    <property type="entry name" value="Helical hairpin bin"/>
    <property type="match status" value="1"/>
</dbReference>
<organism evidence="7 8">
    <name type="scientific">Phaeodactylum tricornutum (strain CCAP 1055/1)</name>
    <dbReference type="NCBI Taxonomy" id="556484"/>
    <lineage>
        <taxon>Eukaryota</taxon>
        <taxon>Sar</taxon>
        <taxon>Stramenopiles</taxon>
        <taxon>Ochrophyta</taxon>
        <taxon>Bacillariophyta</taxon>
        <taxon>Bacillariophyceae</taxon>
        <taxon>Bacillariophycidae</taxon>
        <taxon>Naviculales</taxon>
        <taxon>Phaeodactylaceae</taxon>
        <taxon>Phaeodactylum</taxon>
    </lineage>
</organism>
<dbReference type="GO" id="GO:0006820">
    <property type="term" value="P:monoatomic anion transport"/>
    <property type="evidence" value="ECO:0007669"/>
    <property type="project" value="InterPro"/>
</dbReference>
<feature type="transmembrane region" description="Helical" evidence="5">
    <location>
        <begin position="231"/>
        <end position="250"/>
    </location>
</feature>
<keyword evidence="2 5" id="KW-0812">Transmembrane</keyword>
<dbReference type="PANTHER" id="PTHR11453">
    <property type="entry name" value="ANION EXCHANGE PROTEIN"/>
    <property type="match status" value="1"/>
</dbReference>
<dbReference type="InterPro" id="IPR011531">
    <property type="entry name" value="HCO3_transpt-like_TM_dom"/>
</dbReference>
<dbReference type="SMR" id="B7S4D4"/>
<evidence type="ECO:0000313" key="7">
    <source>
        <dbReference type="EMBL" id="EEC42613.1"/>
    </source>
</evidence>
<feature type="transmembrane region" description="Helical" evidence="5">
    <location>
        <begin position="344"/>
        <end position="362"/>
    </location>
</feature>
<evidence type="ECO:0000256" key="1">
    <source>
        <dbReference type="ARBA" id="ARBA00004141"/>
    </source>
</evidence>
<comment type="subcellular location">
    <subcellularLocation>
        <location evidence="1">Membrane</location>
        <topology evidence="1">Multi-pass membrane protein</topology>
    </subcellularLocation>
</comment>
<feature type="transmembrane region" description="Helical" evidence="5">
    <location>
        <begin position="383"/>
        <end position="407"/>
    </location>
</feature>
<dbReference type="Pfam" id="PF00955">
    <property type="entry name" value="HCO3_cotransp"/>
    <property type="match status" value="2"/>
</dbReference>
<protein>
    <recommendedName>
        <fullName evidence="6">Bicarbonate transporter-like transmembrane domain-containing protein</fullName>
    </recommendedName>
</protein>
<name>B7S4D4_PHATC</name>
<keyword evidence="3 5" id="KW-1133">Transmembrane helix</keyword>
<accession>B7S4D4</accession>
<dbReference type="OMA" id="GRAQCYK"/>
<evidence type="ECO:0000256" key="3">
    <source>
        <dbReference type="ARBA" id="ARBA00022989"/>
    </source>
</evidence>
<sequence>MSPQAVNDGSVTSIDKKVRDEVRTIDFLHHEHEHQNNGWGRGIVKDFRKTIGTHWVNEMTNFNQKSIAVSFFIFFAAVAPAITFGAVYSKTTNDAIGAVEMLIATAWCGIVYALMGGQPIMINGGTGPVLAFSAVLVDIADNMDVNFLTLNAWTGLWVAGFLFIAAFVDLNRLLKHATRFTDEIFALLIASIFVIDALGSPFSDVGIYWYFTRSHDSHDEFEDQEDYSYMATAFLSAVLCLGTTWLAFFLRDIKFSPYFPNDSWRTLISDFAVVASILIWTLIANGLFDNVEVERLNVPDSITPTQICCTADCMTSFPDDCPDITPYGRRSWIVDLGAVNGKSWIPFFAAIPALLAFILVFLDDGITWHLINHPSNKLTHGDAYNWDTVVIAAMIAVNSMLGLPWLVAATVRSLTHVNALAERSENGKIISVQETRLTHLGIHLLVLAALFALDVLKLIPVPVLYGVFLYMGVASLATNQFFQRFLMFFMQPSKYPDEPHTKFMAPKRMHLFTGIQLGLFVILTVFRSISVIAIAFPIVIKACIPVRMYMLPRYFTEEELIMIDTDDSIVDEYLSYKEFRGEKIPVRHRGQQEPEEVPMVRITEHPNLHVAADDGSSENSGNKV</sequence>
<dbReference type="GO" id="GO:0005452">
    <property type="term" value="F:solute:inorganic anion antiporter activity"/>
    <property type="evidence" value="ECO:0007669"/>
    <property type="project" value="InterPro"/>
</dbReference>
<feature type="transmembrane region" description="Helical" evidence="5">
    <location>
        <begin position="271"/>
        <end position="288"/>
    </location>
</feature>
<dbReference type="GeneID" id="7205022"/>
<evidence type="ECO:0000256" key="5">
    <source>
        <dbReference type="SAM" id="Phobius"/>
    </source>
</evidence>
<dbReference type="eggNOG" id="KOG1172">
    <property type="taxonomic scope" value="Eukaryota"/>
</dbReference>
<evidence type="ECO:0000313" key="8">
    <source>
        <dbReference type="Proteomes" id="UP000000759"/>
    </source>
</evidence>
<dbReference type="RefSeq" id="XP_002176377.1">
    <property type="nucleotide sequence ID" value="XM_002176341.1"/>
</dbReference>